<evidence type="ECO:0000313" key="2">
    <source>
        <dbReference type="EMBL" id="GAH62306.1"/>
    </source>
</evidence>
<evidence type="ECO:0000256" key="1">
    <source>
        <dbReference type="SAM" id="MobiDB-lite"/>
    </source>
</evidence>
<protein>
    <submittedName>
        <fullName evidence="2">Uncharacterized protein</fullName>
    </submittedName>
</protein>
<proteinExistence type="predicted"/>
<feature type="non-terminal residue" evidence="2">
    <location>
        <position position="1"/>
    </location>
</feature>
<dbReference type="EMBL" id="BARU01032895">
    <property type="protein sequence ID" value="GAH62306.1"/>
    <property type="molecule type" value="Genomic_DNA"/>
</dbReference>
<sequence>VHLLPEYPNLESTILSLIEELQLVKAEEFEEGLEEEPEYLESEYEEGMEEEIEYIEPDYDGE</sequence>
<accession>X1GWJ1</accession>
<dbReference type="AlphaFoldDB" id="X1GWJ1"/>
<name>X1GWJ1_9ZZZZ</name>
<reference evidence="2" key="1">
    <citation type="journal article" date="2014" name="Front. Microbiol.">
        <title>High frequency of phylogenetically diverse reductive dehalogenase-homologous genes in deep subseafloor sedimentary metagenomes.</title>
        <authorList>
            <person name="Kawai M."/>
            <person name="Futagami T."/>
            <person name="Toyoda A."/>
            <person name="Takaki Y."/>
            <person name="Nishi S."/>
            <person name="Hori S."/>
            <person name="Arai W."/>
            <person name="Tsubouchi T."/>
            <person name="Morono Y."/>
            <person name="Uchiyama I."/>
            <person name="Ito T."/>
            <person name="Fujiyama A."/>
            <person name="Inagaki F."/>
            <person name="Takami H."/>
        </authorList>
    </citation>
    <scope>NUCLEOTIDE SEQUENCE</scope>
    <source>
        <strain evidence="2">Expedition CK06-06</strain>
    </source>
</reference>
<feature type="region of interest" description="Disordered" evidence="1">
    <location>
        <begin position="29"/>
        <end position="48"/>
    </location>
</feature>
<gene>
    <name evidence="2" type="ORF">S03H2_51814</name>
</gene>
<comment type="caution">
    <text evidence="2">The sequence shown here is derived from an EMBL/GenBank/DDBJ whole genome shotgun (WGS) entry which is preliminary data.</text>
</comment>
<organism evidence="2">
    <name type="scientific">marine sediment metagenome</name>
    <dbReference type="NCBI Taxonomy" id="412755"/>
    <lineage>
        <taxon>unclassified sequences</taxon>
        <taxon>metagenomes</taxon>
        <taxon>ecological metagenomes</taxon>
    </lineage>
</organism>